<feature type="signal peptide" evidence="3">
    <location>
        <begin position="1"/>
        <end position="24"/>
    </location>
</feature>
<evidence type="ECO:0000256" key="1">
    <source>
        <dbReference type="ARBA" id="ARBA00023239"/>
    </source>
</evidence>
<evidence type="ECO:0000313" key="8">
    <source>
        <dbReference type="Proteomes" id="UP000243502"/>
    </source>
</evidence>
<gene>
    <name evidence="3" type="primary">rlpA</name>
    <name evidence="7" type="ORF">C2L65_43010</name>
</gene>
<evidence type="ECO:0000256" key="2">
    <source>
        <dbReference type="ARBA" id="ARBA00023316"/>
    </source>
</evidence>
<dbReference type="KEGG" id="pter:C2L65_43010"/>
<evidence type="ECO:0000256" key="3">
    <source>
        <dbReference type="HAMAP-Rule" id="MF_02071"/>
    </source>
</evidence>
<dbReference type="OrthoDB" id="9779128at2"/>
<organism evidence="7 8">
    <name type="scientific">Paraburkholderia terrae</name>
    <dbReference type="NCBI Taxonomy" id="311230"/>
    <lineage>
        <taxon>Bacteria</taxon>
        <taxon>Pseudomonadati</taxon>
        <taxon>Pseudomonadota</taxon>
        <taxon>Betaproteobacteria</taxon>
        <taxon>Burkholderiales</taxon>
        <taxon>Burkholderiaceae</taxon>
        <taxon>Paraburkholderia</taxon>
    </lineage>
</organism>
<reference evidence="7 8" key="1">
    <citation type="submission" date="2018-01" db="EMBL/GenBank/DDBJ databases">
        <title>Species boundaries and ecological features among Paraburkholderia terrae DSMZ17804T, P. hospita DSMZ17164T and P. caribensis DSMZ13236T.</title>
        <authorList>
            <person name="Pratama A.A."/>
        </authorList>
    </citation>
    <scope>NUCLEOTIDE SEQUENCE [LARGE SCALE GENOMIC DNA]</scope>
    <source>
        <strain evidence="7 8">DSM 17804</strain>
    </source>
</reference>
<dbReference type="SUPFAM" id="SSF50685">
    <property type="entry name" value="Barwin-like endoglucanases"/>
    <property type="match status" value="1"/>
</dbReference>
<feature type="domain" description="RlpA-like protein double-psi beta-barrel" evidence="6">
    <location>
        <begin position="63"/>
        <end position="151"/>
    </location>
</feature>
<proteinExistence type="inferred from homology"/>
<accession>A0A2I8F3K2</accession>
<dbReference type="EC" id="4.2.2.-" evidence="3"/>
<dbReference type="GO" id="GO:0008932">
    <property type="term" value="F:lytic endotransglycosylase activity"/>
    <property type="evidence" value="ECO:0007669"/>
    <property type="project" value="UniProtKB-UniRule"/>
</dbReference>
<keyword evidence="2 3" id="KW-0961">Cell wall biogenesis/degradation</keyword>
<evidence type="ECO:0000259" key="6">
    <source>
        <dbReference type="Pfam" id="PF03330"/>
    </source>
</evidence>
<dbReference type="InterPro" id="IPR036908">
    <property type="entry name" value="RlpA-like_sf"/>
</dbReference>
<evidence type="ECO:0000256" key="4">
    <source>
        <dbReference type="RuleBase" id="RU003495"/>
    </source>
</evidence>
<protein>
    <recommendedName>
        <fullName evidence="3">Endolytic peptidoglycan transglycosylase RlpA</fullName>
        <ecNumber evidence="3">4.2.2.-</ecNumber>
    </recommendedName>
</protein>
<dbReference type="CDD" id="cd22268">
    <property type="entry name" value="DPBB_RlpA-like"/>
    <property type="match status" value="1"/>
</dbReference>
<evidence type="ECO:0000256" key="5">
    <source>
        <dbReference type="SAM" id="MobiDB-lite"/>
    </source>
</evidence>
<keyword evidence="1 3" id="KW-0456">Lyase</keyword>
<dbReference type="RefSeq" id="WP_042305879.1">
    <property type="nucleotide sequence ID" value="NZ_CP026114.1"/>
</dbReference>
<dbReference type="Pfam" id="PF03330">
    <property type="entry name" value="DPBB_1"/>
    <property type="match status" value="1"/>
</dbReference>
<dbReference type="GO" id="GO:0000270">
    <property type="term" value="P:peptidoglycan metabolic process"/>
    <property type="evidence" value="ECO:0007669"/>
    <property type="project" value="UniProtKB-UniRule"/>
</dbReference>
<feature type="chain" id="PRO_5014480851" description="Endolytic peptidoglycan transglycosylase RlpA" evidence="3">
    <location>
        <begin position="25"/>
        <end position="164"/>
    </location>
</feature>
<dbReference type="PANTHER" id="PTHR34183">
    <property type="entry name" value="ENDOLYTIC PEPTIDOGLYCAN TRANSGLYCOSYLASE RLPA"/>
    <property type="match status" value="1"/>
</dbReference>
<dbReference type="InterPro" id="IPR034718">
    <property type="entry name" value="RlpA"/>
</dbReference>
<dbReference type="HAMAP" id="MF_02071">
    <property type="entry name" value="RlpA"/>
    <property type="match status" value="1"/>
</dbReference>
<dbReference type="GO" id="GO:0071555">
    <property type="term" value="P:cell wall organization"/>
    <property type="evidence" value="ECO:0007669"/>
    <property type="project" value="UniProtKB-KW"/>
</dbReference>
<feature type="compositionally biased region" description="Polar residues" evidence="5">
    <location>
        <begin position="29"/>
        <end position="43"/>
    </location>
</feature>
<keyword evidence="3" id="KW-0732">Signal</keyword>
<dbReference type="Gene3D" id="2.40.40.10">
    <property type="entry name" value="RlpA-like domain"/>
    <property type="match status" value="1"/>
</dbReference>
<evidence type="ECO:0000313" key="7">
    <source>
        <dbReference type="EMBL" id="AUT66457.1"/>
    </source>
</evidence>
<dbReference type="PANTHER" id="PTHR34183:SF8">
    <property type="entry name" value="ENDOLYTIC PEPTIDOGLYCAN TRANSGLYCOSYLASE RLPA-RELATED"/>
    <property type="match status" value="1"/>
</dbReference>
<feature type="region of interest" description="Disordered" evidence="5">
    <location>
        <begin position="29"/>
        <end position="97"/>
    </location>
</feature>
<comment type="function">
    <text evidence="3">Lytic transglycosylase with a strong preference for naked glycan strands that lack stem peptides.</text>
</comment>
<sequence precursor="true">MENGKLRKLLLLILSCYLSVAHPAQNEASAFAGQTSPKATNQDAPDRKSADHGRIDRTGKARHGKASYYGPKFYSRKMADSTPMDPQSNAAASKTLPLGTKARVTNLKNGKSEVVEIRDRGPYVKNRIVDVSPKTADELGLKKDGTAPVEVKPLEVKPGASGVQ</sequence>
<dbReference type="Proteomes" id="UP000243502">
    <property type="component" value="Chromosome 4"/>
</dbReference>
<dbReference type="EMBL" id="CP026114">
    <property type="protein sequence ID" value="AUT66457.1"/>
    <property type="molecule type" value="Genomic_DNA"/>
</dbReference>
<dbReference type="InterPro" id="IPR009009">
    <property type="entry name" value="RlpA-like_DPBB"/>
</dbReference>
<feature type="compositionally biased region" description="Basic and acidic residues" evidence="5">
    <location>
        <begin position="44"/>
        <end position="59"/>
    </location>
</feature>
<comment type="similarity">
    <text evidence="3 4">Belongs to the RlpA family.</text>
</comment>
<dbReference type="NCBIfam" id="TIGR00413">
    <property type="entry name" value="rlpA"/>
    <property type="match status" value="1"/>
</dbReference>
<name>A0A2I8F3K2_9BURK</name>
<dbReference type="InterPro" id="IPR012997">
    <property type="entry name" value="RplA"/>
</dbReference>
<feature type="region of interest" description="Disordered" evidence="5">
    <location>
        <begin position="144"/>
        <end position="164"/>
    </location>
</feature>
<dbReference type="AlphaFoldDB" id="A0A2I8F3K2"/>